<protein>
    <submittedName>
        <fullName evidence="1">Uncharacterized protein</fullName>
    </submittedName>
</protein>
<gene>
    <name evidence="1" type="ORF">L2E82_19698</name>
</gene>
<keyword evidence="2" id="KW-1185">Reference proteome</keyword>
<evidence type="ECO:0000313" key="1">
    <source>
        <dbReference type="EMBL" id="KAI3768862.1"/>
    </source>
</evidence>
<proteinExistence type="predicted"/>
<organism evidence="1 2">
    <name type="scientific">Cichorium intybus</name>
    <name type="common">Chicory</name>
    <dbReference type="NCBI Taxonomy" id="13427"/>
    <lineage>
        <taxon>Eukaryota</taxon>
        <taxon>Viridiplantae</taxon>
        <taxon>Streptophyta</taxon>
        <taxon>Embryophyta</taxon>
        <taxon>Tracheophyta</taxon>
        <taxon>Spermatophyta</taxon>
        <taxon>Magnoliopsida</taxon>
        <taxon>eudicotyledons</taxon>
        <taxon>Gunneridae</taxon>
        <taxon>Pentapetalae</taxon>
        <taxon>asterids</taxon>
        <taxon>campanulids</taxon>
        <taxon>Asterales</taxon>
        <taxon>Asteraceae</taxon>
        <taxon>Cichorioideae</taxon>
        <taxon>Cichorieae</taxon>
        <taxon>Cichoriinae</taxon>
        <taxon>Cichorium</taxon>
    </lineage>
</organism>
<comment type="caution">
    <text evidence="1">The sequence shown here is derived from an EMBL/GenBank/DDBJ whole genome shotgun (WGS) entry which is preliminary data.</text>
</comment>
<sequence>MLAVINPNLKVFYTVDNPSKYWVGGEGYISTDMALKGLPVPSEDTLILVRLSCTGREVTTPEIRDALIPCLVEEHGDNFVEVLEYFPIPLVKDEIAQKPPADLLETSQVTNNTETPNLPPHVVYLEELGTELEVIKEVIRISRTTV</sequence>
<reference evidence="2" key="1">
    <citation type="journal article" date="2022" name="Mol. Ecol. Resour.">
        <title>The genomes of chicory, endive, great burdock and yacon provide insights into Asteraceae palaeo-polyploidization history and plant inulin production.</title>
        <authorList>
            <person name="Fan W."/>
            <person name="Wang S."/>
            <person name="Wang H."/>
            <person name="Wang A."/>
            <person name="Jiang F."/>
            <person name="Liu H."/>
            <person name="Zhao H."/>
            <person name="Xu D."/>
            <person name="Zhang Y."/>
        </authorList>
    </citation>
    <scope>NUCLEOTIDE SEQUENCE [LARGE SCALE GENOMIC DNA]</scope>
    <source>
        <strain evidence="2">cv. Punajuju</strain>
    </source>
</reference>
<name>A0ACB9FCT0_CICIN</name>
<dbReference type="Proteomes" id="UP001055811">
    <property type="component" value="Linkage Group LG03"/>
</dbReference>
<dbReference type="EMBL" id="CM042011">
    <property type="protein sequence ID" value="KAI3768862.1"/>
    <property type="molecule type" value="Genomic_DNA"/>
</dbReference>
<evidence type="ECO:0000313" key="2">
    <source>
        <dbReference type="Proteomes" id="UP001055811"/>
    </source>
</evidence>
<reference evidence="1 2" key="2">
    <citation type="journal article" date="2022" name="Mol. Ecol. Resour.">
        <title>The genomes of chicory, endive, great burdock and yacon provide insights into Asteraceae paleo-polyploidization history and plant inulin production.</title>
        <authorList>
            <person name="Fan W."/>
            <person name="Wang S."/>
            <person name="Wang H."/>
            <person name="Wang A."/>
            <person name="Jiang F."/>
            <person name="Liu H."/>
            <person name="Zhao H."/>
            <person name="Xu D."/>
            <person name="Zhang Y."/>
        </authorList>
    </citation>
    <scope>NUCLEOTIDE SEQUENCE [LARGE SCALE GENOMIC DNA]</scope>
    <source>
        <strain evidence="2">cv. Punajuju</strain>
        <tissue evidence="1">Leaves</tissue>
    </source>
</reference>
<accession>A0ACB9FCT0</accession>